<sequence>MEVLGRQPCKREQELGWKCFHPSSAHQLFDGMPNQPEMSKEDQRISEPVPINSTMNKEEKWLDEALDRILEKFEQMEAKCRQEEKFNQILRKLEQIEARRSKAAEETIAAIRATTATLKAS</sequence>
<name>A0A0E0E7A5_9ORYZ</name>
<organism evidence="2">
    <name type="scientific">Oryza meridionalis</name>
    <dbReference type="NCBI Taxonomy" id="40149"/>
    <lineage>
        <taxon>Eukaryota</taxon>
        <taxon>Viridiplantae</taxon>
        <taxon>Streptophyta</taxon>
        <taxon>Embryophyta</taxon>
        <taxon>Tracheophyta</taxon>
        <taxon>Spermatophyta</taxon>
        <taxon>Magnoliopsida</taxon>
        <taxon>Liliopsida</taxon>
        <taxon>Poales</taxon>
        <taxon>Poaceae</taxon>
        <taxon>BOP clade</taxon>
        <taxon>Oryzoideae</taxon>
        <taxon>Oryzeae</taxon>
        <taxon>Oryzinae</taxon>
        <taxon>Oryza</taxon>
    </lineage>
</organism>
<reference evidence="2" key="2">
    <citation type="submission" date="2018-05" db="EMBL/GenBank/DDBJ databases">
        <title>OmerRS3 (Oryza meridionalis Reference Sequence Version 3).</title>
        <authorList>
            <person name="Zhang J."/>
            <person name="Kudrna D."/>
            <person name="Lee S."/>
            <person name="Talag J."/>
            <person name="Welchert J."/>
            <person name="Wing R.A."/>
        </authorList>
    </citation>
    <scope>NUCLEOTIDE SEQUENCE [LARGE SCALE GENOMIC DNA]</scope>
    <source>
        <strain evidence="2">cv. OR44</strain>
    </source>
</reference>
<accession>A0A0E0E7A5</accession>
<feature type="region of interest" description="Disordered" evidence="1">
    <location>
        <begin position="28"/>
        <end position="56"/>
    </location>
</feature>
<dbReference type="Gramene" id="OMERI07G01400.1">
    <property type="protein sequence ID" value="OMERI07G01400.1"/>
    <property type="gene ID" value="OMERI07G01400"/>
</dbReference>
<dbReference type="AlphaFoldDB" id="A0A0E0E7A5"/>
<protein>
    <submittedName>
        <fullName evidence="2">Uncharacterized protein</fullName>
    </submittedName>
</protein>
<keyword evidence="3" id="KW-1185">Reference proteome</keyword>
<reference evidence="2" key="1">
    <citation type="submission" date="2015-04" db="UniProtKB">
        <authorList>
            <consortium name="EnsemblPlants"/>
        </authorList>
    </citation>
    <scope>IDENTIFICATION</scope>
</reference>
<dbReference type="EnsemblPlants" id="OMERI07G01400.1">
    <property type="protein sequence ID" value="OMERI07G01400.1"/>
    <property type="gene ID" value="OMERI07G01400"/>
</dbReference>
<evidence type="ECO:0000313" key="2">
    <source>
        <dbReference type="EnsemblPlants" id="OMERI07G01400.1"/>
    </source>
</evidence>
<proteinExistence type="predicted"/>
<dbReference type="Proteomes" id="UP000008021">
    <property type="component" value="Chromosome 7"/>
</dbReference>
<dbReference type="HOGENOM" id="CLU_149610_0_0_1"/>
<evidence type="ECO:0000313" key="3">
    <source>
        <dbReference type="Proteomes" id="UP000008021"/>
    </source>
</evidence>
<evidence type="ECO:0000256" key="1">
    <source>
        <dbReference type="SAM" id="MobiDB-lite"/>
    </source>
</evidence>